<reference evidence="1 2" key="1">
    <citation type="journal article" date="2010" name="PLoS ONE">
        <title>The genome sequence of the rumen methanogen Methanobrevibacter ruminantium reveals new possibilities for controlling ruminant methane emissions.</title>
        <authorList>
            <person name="Leahy S.C."/>
            <person name="Kelly W.J."/>
            <person name="Altermann E."/>
            <person name="Ronimus R.S."/>
            <person name="Yeoman C.J."/>
            <person name="Pacheco D.M."/>
            <person name="Li D."/>
            <person name="Kong Z."/>
            <person name="McTavish S."/>
            <person name="Sang C."/>
            <person name="Lambie S.C."/>
            <person name="Janssen P.H."/>
            <person name="Dey D."/>
            <person name="Attwood G.T."/>
        </authorList>
    </citation>
    <scope>NUCLEOTIDE SEQUENCE [LARGE SCALE GENOMIC DNA]</scope>
    <source>
        <strain evidence="2">ATCC 35063 / DSM 1093 / JCM 13430 / OCM 146 / M1</strain>
    </source>
</reference>
<accession>D3E294</accession>
<dbReference type="RefSeq" id="WP_012955606.1">
    <property type="nucleotide sequence ID" value="NC_013790.1"/>
</dbReference>
<dbReference type="GeneID" id="55593058"/>
<dbReference type="STRING" id="634498.mru_0804"/>
<gene>
    <name evidence="1" type="ordered locus">mru_0804</name>
</gene>
<dbReference type="Proteomes" id="UP000008680">
    <property type="component" value="Chromosome"/>
</dbReference>
<dbReference type="EMBL" id="CP001719">
    <property type="protein sequence ID" value="ADC46655.1"/>
    <property type="molecule type" value="Genomic_DNA"/>
</dbReference>
<evidence type="ECO:0000313" key="1">
    <source>
        <dbReference type="EMBL" id="ADC46655.1"/>
    </source>
</evidence>
<organism evidence="1 2">
    <name type="scientific">Methanobrevibacter ruminantium (strain ATCC 35063 / DSM 1093 / JCM 13430 / OCM 146 / M1)</name>
    <name type="common">Methanobacterium ruminantium</name>
    <dbReference type="NCBI Taxonomy" id="634498"/>
    <lineage>
        <taxon>Archaea</taxon>
        <taxon>Methanobacteriati</taxon>
        <taxon>Methanobacteriota</taxon>
        <taxon>Methanomada group</taxon>
        <taxon>Methanobacteria</taxon>
        <taxon>Methanobacteriales</taxon>
        <taxon>Methanobacteriaceae</taxon>
        <taxon>Methanobrevibacter</taxon>
    </lineage>
</organism>
<keyword evidence="2" id="KW-1185">Reference proteome</keyword>
<name>D3E294_METRM</name>
<protein>
    <submittedName>
        <fullName evidence="1">Uncharacterized protein</fullName>
    </submittedName>
</protein>
<dbReference type="PATRIC" id="fig|634498.28.peg.805"/>
<proteinExistence type="predicted"/>
<evidence type="ECO:0000313" key="2">
    <source>
        <dbReference type="Proteomes" id="UP000008680"/>
    </source>
</evidence>
<dbReference type="HOGENOM" id="CLU_2968505_0_0_2"/>
<dbReference type="AlphaFoldDB" id="D3E294"/>
<dbReference type="KEGG" id="mru:mru_0804"/>
<sequence length="58" mass="7132">MHYLEKYKLKSFRRKPKVFRRKYNPFPEGFVENFVRKSFGEILDSKMDNSNQLSKEDK</sequence>